<comment type="similarity">
    <text evidence="1">Belongs to the pseudouridine synthase RluA family.</text>
</comment>
<dbReference type="InterPro" id="IPR006224">
    <property type="entry name" value="PsdUridine_synth_RluA-like_CS"/>
</dbReference>
<dbReference type="Gene3D" id="3.30.2350.10">
    <property type="entry name" value="Pseudouridine synthase"/>
    <property type="match status" value="1"/>
</dbReference>
<dbReference type="GO" id="GO:0000455">
    <property type="term" value="P:enzyme-directed rRNA pseudouridine synthesis"/>
    <property type="evidence" value="ECO:0007669"/>
    <property type="project" value="TreeGrafter"/>
</dbReference>
<proteinExistence type="inferred from homology"/>
<evidence type="ECO:0000256" key="1">
    <source>
        <dbReference type="ARBA" id="ARBA00010876"/>
    </source>
</evidence>
<comment type="caution">
    <text evidence="3">The sequence shown here is derived from an EMBL/GenBank/DDBJ whole genome shotgun (WGS) entry which is preliminary data.</text>
</comment>
<dbReference type="Pfam" id="PF00849">
    <property type="entry name" value="PseudoU_synth_2"/>
    <property type="match status" value="1"/>
</dbReference>
<dbReference type="InterPro" id="IPR020103">
    <property type="entry name" value="PsdUridine_synth_cat_dom_sf"/>
</dbReference>
<dbReference type="AlphaFoldDB" id="A0A8J4PLP4"/>
<dbReference type="PROSITE" id="PS01129">
    <property type="entry name" value="PSI_RLU"/>
    <property type="match status" value="1"/>
</dbReference>
<keyword evidence="4" id="KW-1185">Reference proteome</keyword>
<sequence length="255" mass="29359">MNSDNNEQQQIIYTGREPPTDPVFQIVYRDEDFVAVNKPFDVNIDDDGKDRINTVVKYLESQYPEMKDNIRFVNRIDYATSGIVFIGLKRKSTNEAAELFQKRTTTKTYLAIVHGHVVVNENDADNVINKPIAEDFSDQGGFKMCIGIDDPANPSKAGRQSETHYKVVQHTYLNDGSNRPVTKMILYPKTGRRHQLRVHMHSIGHTIVGDETYGPKDPLSERMMLHSWKLQMPFTKRPHLSLETLDPFTEMYIKK</sequence>
<dbReference type="EMBL" id="AJWJ01000712">
    <property type="protein sequence ID" value="KAF2069228.1"/>
    <property type="molecule type" value="Genomic_DNA"/>
</dbReference>
<dbReference type="OrthoDB" id="428658at2759"/>
<evidence type="ECO:0000313" key="4">
    <source>
        <dbReference type="Proteomes" id="UP000695562"/>
    </source>
</evidence>
<evidence type="ECO:0000259" key="2">
    <source>
        <dbReference type="Pfam" id="PF00849"/>
    </source>
</evidence>
<dbReference type="PANTHER" id="PTHR21600">
    <property type="entry name" value="MITOCHONDRIAL RNA PSEUDOURIDINE SYNTHASE"/>
    <property type="match status" value="1"/>
</dbReference>
<gene>
    <name evidence="3" type="ORF">CYY_009453</name>
</gene>
<dbReference type="GO" id="GO:0009982">
    <property type="term" value="F:pseudouridine synthase activity"/>
    <property type="evidence" value="ECO:0007669"/>
    <property type="project" value="InterPro"/>
</dbReference>
<accession>A0A8J4PLP4</accession>
<feature type="domain" description="Pseudouridine synthase RsuA/RluA-like" evidence="2">
    <location>
        <begin position="32"/>
        <end position="201"/>
    </location>
</feature>
<dbReference type="InterPro" id="IPR006145">
    <property type="entry name" value="PsdUridine_synth_RsuA/RluA"/>
</dbReference>
<dbReference type="InterPro" id="IPR050188">
    <property type="entry name" value="RluA_PseudoU_synthase"/>
</dbReference>
<reference evidence="3" key="1">
    <citation type="submission" date="2020-01" db="EMBL/GenBank/DDBJ databases">
        <title>Development of genomics and gene disruption for Polysphondylium violaceum indicates a role for the polyketide synthase stlB in stalk morphogenesis.</title>
        <authorList>
            <person name="Narita B."/>
            <person name="Kawabe Y."/>
            <person name="Kin K."/>
            <person name="Saito T."/>
            <person name="Gibbs R."/>
            <person name="Kuspa A."/>
            <person name="Muzny D."/>
            <person name="Queller D."/>
            <person name="Richards S."/>
            <person name="Strassman J."/>
            <person name="Sucgang R."/>
            <person name="Worley K."/>
            <person name="Schaap P."/>
        </authorList>
    </citation>
    <scope>NUCLEOTIDE SEQUENCE</scope>
    <source>
        <strain evidence="3">QSvi11</strain>
    </source>
</reference>
<name>A0A8J4PLP4_9MYCE</name>
<dbReference type="GO" id="GO:0003723">
    <property type="term" value="F:RNA binding"/>
    <property type="evidence" value="ECO:0007669"/>
    <property type="project" value="InterPro"/>
</dbReference>
<dbReference type="CDD" id="cd02869">
    <property type="entry name" value="PseudoU_synth_RluA_like"/>
    <property type="match status" value="1"/>
</dbReference>
<protein>
    <recommendedName>
        <fullName evidence="2">Pseudouridine synthase RsuA/RluA-like domain-containing protein</fullName>
    </recommendedName>
</protein>
<dbReference type="Proteomes" id="UP000695562">
    <property type="component" value="Unassembled WGS sequence"/>
</dbReference>
<organism evidence="3 4">
    <name type="scientific">Polysphondylium violaceum</name>
    <dbReference type="NCBI Taxonomy" id="133409"/>
    <lineage>
        <taxon>Eukaryota</taxon>
        <taxon>Amoebozoa</taxon>
        <taxon>Evosea</taxon>
        <taxon>Eumycetozoa</taxon>
        <taxon>Dictyostelia</taxon>
        <taxon>Dictyosteliales</taxon>
        <taxon>Dictyosteliaceae</taxon>
        <taxon>Polysphondylium</taxon>
    </lineage>
</organism>
<dbReference type="PANTHER" id="PTHR21600:SF87">
    <property type="entry name" value="RNA PSEUDOURIDYLATE SYNTHASE DOMAIN-CONTAINING PROTEIN 1"/>
    <property type="match status" value="1"/>
</dbReference>
<evidence type="ECO:0000313" key="3">
    <source>
        <dbReference type="EMBL" id="KAF2069228.1"/>
    </source>
</evidence>
<dbReference type="SUPFAM" id="SSF55120">
    <property type="entry name" value="Pseudouridine synthase"/>
    <property type="match status" value="1"/>
</dbReference>